<name>A4S2Y3_OSTLU</name>
<feature type="binding site" evidence="6">
    <location>
        <begin position="244"/>
        <end position="245"/>
    </location>
    <ligand>
        <name>S-adenosyl-L-methionine</name>
        <dbReference type="ChEBI" id="CHEBI:59789"/>
    </ligand>
</feature>
<keyword evidence="3 4" id="KW-0949">S-adenosyl-L-methionine</keyword>
<dbReference type="Gramene" id="ABO98118">
    <property type="protein sequence ID" value="ABO98118"/>
    <property type="gene ID" value="OSTLU_34972"/>
</dbReference>
<dbReference type="Pfam" id="PF17285">
    <property type="entry name" value="PRMT5_TIM"/>
    <property type="match status" value="1"/>
</dbReference>
<comment type="similarity">
    <text evidence="4">Belongs to the class I-like SAM-binding methyltransferase superfamily.</text>
</comment>
<feature type="binding site" evidence="6">
    <location>
        <begin position="327"/>
        <end position="328"/>
    </location>
    <ligand>
        <name>S-adenosyl-L-methionine</name>
        <dbReference type="ChEBI" id="CHEBI:59789"/>
    </ligand>
</feature>
<dbReference type="AlphaFoldDB" id="A4S2Y3"/>
<dbReference type="Pfam" id="PF05185">
    <property type="entry name" value="PRMT5"/>
    <property type="match status" value="1"/>
</dbReference>
<sequence length="557" mass="62109">MNGNERALARELRWAGHVGAHAAIVDATSNEGEGGDVRVARVILMNIDALTHTKVWVRVLGASGDAATDEDAHARWRTTDEACGRRSNVYALLHVVAAPIGREWWERWIGERVGACALSVRAFVKNARGFPVLPKEAQAMVRDMFRRNIQIMLTDWNGAPDGCARETIAPGDVAGDEGRVGVDSAHPMRLYWEYLVYLFRGVEPASEQALAEAPYRDYLQAPLQPLMDNLESVTYETFEKDASKYIQYEEAVRCALLDLVPEGDEGSVMVVGAGRGPLVRASLRASERANRNIKVCAVEKNPNAVVTLQHLVAKEGWGDRVQIFPGDMRTCAADVRVDVLVSELLGSFGDNELSPECLDGAQRFLKPTGVSVPQSYESFVAPIAAAKLHDAVVSYKDLKSIETPYVVKFHRVHHIAEPKSVWEFEHPNNAARIDNERYARVEWSSEELGSASSTLHGFAAYFDATLYDGPAGCVRCSIHPHNHTLGPTGELMFSWFPMFFPIQTPVYIDRRGASPTKIEFYIWRRVDAHKMWYEWTIAKPVQGHIHNPNGRSYWIGL</sequence>
<reference evidence="11 12" key="1">
    <citation type="journal article" date="2007" name="Proc. Natl. Acad. Sci. U.S.A.">
        <title>The tiny eukaryote Ostreococcus provides genomic insights into the paradox of plankton speciation.</title>
        <authorList>
            <person name="Palenik B."/>
            <person name="Grimwood J."/>
            <person name="Aerts A."/>
            <person name="Rouze P."/>
            <person name="Salamov A."/>
            <person name="Putnam N."/>
            <person name="Dupont C."/>
            <person name="Jorgensen R."/>
            <person name="Derelle E."/>
            <person name="Rombauts S."/>
            <person name="Zhou K."/>
            <person name="Otillar R."/>
            <person name="Merchant S.S."/>
            <person name="Podell S."/>
            <person name="Gaasterland T."/>
            <person name="Napoli C."/>
            <person name="Gendler K."/>
            <person name="Manuell A."/>
            <person name="Tai V."/>
            <person name="Vallon O."/>
            <person name="Piganeau G."/>
            <person name="Jancek S."/>
            <person name="Heijde M."/>
            <person name="Jabbari K."/>
            <person name="Bowler C."/>
            <person name="Lohr M."/>
            <person name="Robbens S."/>
            <person name="Werner G."/>
            <person name="Dubchak I."/>
            <person name="Pazour G.J."/>
            <person name="Ren Q."/>
            <person name="Paulsen I."/>
            <person name="Delwiche C."/>
            <person name="Schmutz J."/>
            <person name="Rokhsar D."/>
            <person name="Van de Peer Y."/>
            <person name="Moreau H."/>
            <person name="Grigoriev I.V."/>
        </authorList>
    </citation>
    <scope>NUCLEOTIDE SEQUENCE [LARGE SCALE GENOMIC DNA]</scope>
    <source>
        <strain evidence="11 12">CCE9901</strain>
    </source>
</reference>
<evidence type="ECO:0000256" key="3">
    <source>
        <dbReference type="ARBA" id="ARBA00022691"/>
    </source>
</evidence>
<evidence type="ECO:0000256" key="1">
    <source>
        <dbReference type="ARBA" id="ARBA00022603"/>
    </source>
</evidence>
<evidence type="ECO:0000256" key="6">
    <source>
        <dbReference type="PIRSR" id="PIRSR015894-2"/>
    </source>
</evidence>
<evidence type="ECO:0000313" key="12">
    <source>
        <dbReference type="Proteomes" id="UP000001568"/>
    </source>
</evidence>
<keyword evidence="1 4" id="KW-0489">Methyltransferase</keyword>
<feature type="domain" description="PRMT5 TIM barrel" evidence="9">
    <location>
        <begin position="4"/>
        <end position="199"/>
    </location>
</feature>
<dbReference type="PANTHER" id="PTHR10738:SF0">
    <property type="entry name" value="PROTEIN ARGININE N-METHYLTRANSFERASE 5"/>
    <property type="match status" value="1"/>
</dbReference>
<feature type="active site" description="Proton donor/acceptor" evidence="5">
    <location>
        <position position="352"/>
    </location>
</feature>
<dbReference type="GO" id="GO:0010220">
    <property type="term" value="P:positive regulation of vernalization response"/>
    <property type="evidence" value="ECO:0007669"/>
    <property type="project" value="EnsemblPlants"/>
</dbReference>
<dbReference type="Gene3D" id="2.70.160.11">
    <property type="entry name" value="Hnrnp arginine n-methyltransferase1"/>
    <property type="match status" value="1"/>
</dbReference>
<dbReference type="RefSeq" id="XP_001419825.1">
    <property type="nucleotide sequence ID" value="XM_001419788.1"/>
</dbReference>
<evidence type="ECO:0000259" key="10">
    <source>
        <dbReference type="Pfam" id="PF17286"/>
    </source>
</evidence>
<evidence type="ECO:0000259" key="8">
    <source>
        <dbReference type="Pfam" id="PF05185"/>
    </source>
</evidence>
<dbReference type="InterPro" id="IPR035247">
    <property type="entry name" value="PRMT5_TIM"/>
</dbReference>
<evidence type="ECO:0000256" key="5">
    <source>
        <dbReference type="PIRSR" id="PIRSR015894-1"/>
    </source>
</evidence>
<accession>A4S2Y3</accession>
<feature type="active site" description="Proton donor/acceptor" evidence="5">
    <location>
        <position position="343"/>
    </location>
</feature>
<proteinExistence type="inferred from homology"/>
<dbReference type="InterPro" id="IPR035248">
    <property type="entry name" value="PRMT5_C"/>
</dbReference>
<feature type="binding site" evidence="6">
    <location>
        <position position="235"/>
    </location>
    <ligand>
        <name>S-adenosyl-L-methionine</name>
        <dbReference type="ChEBI" id="CHEBI:59789"/>
    </ligand>
</feature>
<dbReference type="Proteomes" id="UP000001568">
    <property type="component" value="Chromosome 9"/>
</dbReference>
<dbReference type="GO" id="GO:0016274">
    <property type="term" value="F:protein-arginine N-methyltransferase activity"/>
    <property type="evidence" value="ECO:0007669"/>
    <property type="project" value="EnsemblPlants"/>
</dbReference>
<gene>
    <name evidence="11" type="ORF">OSTLU_34972</name>
</gene>
<evidence type="ECO:0000256" key="2">
    <source>
        <dbReference type="ARBA" id="ARBA00022679"/>
    </source>
</evidence>
<dbReference type="OMA" id="KIDNTRC"/>
<protein>
    <recommendedName>
        <fullName evidence="4">Protein arginine N-methyltransferase</fullName>
    </recommendedName>
</protein>
<evidence type="ECO:0000259" key="9">
    <source>
        <dbReference type="Pfam" id="PF17285"/>
    </source>
</evidence>
<evidence type="ECO:0000256" key="7">
    <source>
        <dbReference type="PIRSR" id="PIRSR015894-3"/>
    </source>
</evidence>
<dbReference type="Pfam" id="PF17286">
    <property type="entry name" value="PRMT5_C"/>
    <property type="match status" value="1"/>
</dbReference>
<dbReference type="OrthoDB" id="1368803at2759"/>
<dbReference type="PROSITE" id="PS51678">
    <property type="entry name" value="SAM_MT_PRMT"/>
    <property type="match status" value="1"/>
</dbReference>
<dbReference type="eggNOG" id="KOG0822">
    <property type="taxonomic scope" value="Eukaryota"/>
</dbReference>
<keyword evidence="12" id="KW-1185">Reference proteome</keyword>
<dbReference type="EMBL" id="CP000589">
    <property type="protein sequence ID" value="ABO98118.1"/>
    <property type="molecule type" value="Genomic_DNA"/>
</dbReference>
<feature type="site" description="Critical for specifying symmetric addition of methyl groups" evidence="7">
    <location>
        <position position="238"/>
    </location>
</feature>
<dbReference type="PIRSF" id="PIRSF015894">
    <property type="entry name" value="Skb1_MeTrfase"/>
    <property type="match status" value="1"/>
</dbReference>
<keyword evidence="2 4" id="KW-0808">Transferase</keyword>
<dbReference type="SUPFAM" id="SSF53335">
    <property type="entry name" value="S-adenosyl-L-methionine-dependent methyltransferases"/>
    <property type="match status" value="1"/>
</dbReference>
<dbReference type="GO" id="GO:0032259">
    <property type="term" value="P:methylation"/>
    <property type="evidence" value="ECO:0007669"/>
    <property type="project" value="UniProtKB-KW"/>
</dbReference>
<feature type="domain" description="PRMT5 oligomerisation" evidence="10">
    <location>
        <begin position="375"/>
        <end position="555"/>
    </location>
</feature>
<dbReference type="GeneID" id="5003884"/>
<evidence type="ECO:0000313" key="11">
    <source>
        <dbReference type="EMBL" id="ABO98118.1"/>
    </source>
</evidence>
<dbReference type="KEGG" id="olu:OSTLU_34972"/>
<dbReference type="InterPro" id="IPR029063">
    <property type="entry name" value="SAM-dependent_MTases_sf"/>
</dbReference>
<feature type="domain" description="PRMT5 arginine-N-methyltransferase" evidence="8">
    <location>
        <begin position="208"/>
        <end position="371"/>
    </location>
</feature>
<dbReference type="InterPro" id="IPR035075">
    <property type="entry name" value="PRMT5"/>
</dbReference>
<feature type="binding site" evidence="6">
    <location>
        <position position="299"/>
    </location>
    <ligand>
        <name>S-adenosyl-L-methionine</name>
        <dbReference type="ChEBI" id="CHEBI:59789"/>
    </ligand>
</feature>
<dbReference type="PANTHER" id="PTHR10738">
    <property type="entry name" value="PROTEIN ARGININE N-METHYLTRANSFERASE 5"/>
    <property type="match status" value="1"/>
</dbReference>
<dbReference type="STRING" id="436017.A4S2Y3"/>
<dbReference type="HOGENOM" id="CLU_010247_3_0_1"/>
<dbReference type="InterPro" id="IPR025799">
    <property type="entry name" value="Arg_MeTrfase"/>
</dbReference>
<dbReference type="InterPro" id="IPR007857">
    <property type="entry name" value="Arg_MeTrfase_PRMT5"/>
</dbReference>
<organism evidence="11 12">
    <name type="scientific">Ostreococcus lucimarinus (strain CCE9901)</name>
    <dbReference type="NCBI Taxonomy" id="436017"/>
    <lineage>
        <taxon>Eukaryota</taxon>
        <taxon>Viridiplantae</taxon>
        <taxon>Chlorophyta</taxon>
        <taxon>Mamiellophyceae</taxon>
        <taxon>Mamiellales</taxon>
        <taxon>Bathycoccaceae</taxon>
        <taxon>Ostreococcus</taxon>
    </lineage>
</organism>
<dbReference type="Gene3D" id="3.40.50.150">
    <property type="entry name" value="Vaccinia Virus protein VP39"/>
    <property type="match status" value="1"/>
</dbReference>
<dbReference type="GO" id="GO:0005829">
    <property type="term" value="C:cytosol"/>
    <property type="evidence" value="ECO:0007669"/>
    <property type="project" value="TreeGrafter"/>
</dbReference>
<evidence type="ECO:0000256" key="4">
    <source>
        <dbReference type="PIRNR" id="PIRNR015894"/>
    </source>
</evidence>
<dbReference type="GO" id="GO:0006355">
    <property type="term" value="P:regulation of DNA-templated transcription"/>
    <property type="evidence" value="ECO:0007669"/>
    <property type="project" value="TreeGrafter"/>
</dbReference>
<dbReference type="Gene3D" id="3.20.20.150">
    <property type="entry name" value="Divalent-metal-dependent TIM barrel enzymes"/>
    <property type="match status" value="1"/>
</dbReference>
<dbReference type="GO" id="GO:0005634">
    <property type="term" value="C:nucleus"/>
    <property type="evidence" value="ECO:0007669"/>
    <property type="project" value="TreeGrafter"/>
</dbReference>